<protein>
    <recommendedName>
        <fullName evidence="5">DUF4468 domain-containing protein</fullName>
    </recommendedName>
</protein>
<evidence type="ECO:0000256" key="1">
    <source>
        <dbReference type="SAM" id="Coils"/>
    </source>
</evidence>
<evidence type="ECO:0000313" key="3">
    <source>
        <dbReference type="EMBL" id="TBN12429.1"/>
    </source>
</evidence>
<dbReference type="RefSeq" id="WP_130938389.1">
    <property type="nucleotide sequence ID" value="NZ_BMEE01000008.1"/>
</dbReference>
<dbReference type="Proteomes" id="UP000292372">
    <property type="component" value="Unassembled WGS sequence"/>
</dbReference>
<evidence type="ECO:0000313" key="4">
    <source>
        <dbReference type="Proteomes" id="UP000292372"/>
    </source>
</evidence>
<dbReference type="AlphaFoldDB" id="A0A4Q9FKI1"/>
<gene>
    <name evidence="3" type="ORF">EYD46_17065</name>
</gene>
<dbReference type="OrthoDB" id="1274006at2"/>
<evidence type="ECO:0000256" key="2">
    <source>
        <dbReference type="SAM" id="SignalP"/>
    </source>
</evidence>
<feature type="coiled-coil region" evidence="1">
    <location>
        <begin position="155"/>
        <end position="196"/>
    </location>
</feature>
<keyword evidence="4" id="KW-1185">Reference proteome</keyword>
<sequence>MKTKLFTLFIVFFIAFNTFAQTNLNQYKYVIVPKKFDFLKSENRYRLNELSQFLFGKYNFTAIMEGSDYPEDLFSNRCLALRSDVVKESGMFTTRLQVVLKDCNDKVVYTSEMGESREKEYKVAYNKALREAFNSFESLNYKYTPNENLLSSIQKENKEEVKTQTQEEIKKLKEEIESLKKETAKAEEKVVEVKDMSQVMLNQKKDVASSNATSKKTSSGVLYAQPIDNGFQLVDSSPKVIYKIKNTGLKNVYLVEDTSAIVYKNGDNWVLENHTQNAIILEELNIKF</sequence>
<organism evidence="3 4">
    <name type="scientific">Hyunsoonleella pacifica</name>
    <dbReference type="NCBI Taxonomy" id="1080224"/>
    <lineage>
        <taxon>Bacteria</taxon>
        <taxon>Pseudomonadati</taxon>
        <taxon>Bacteroidota</taxon>
        <taxon>Flavobacteriia</taxon>
        <taxon>Flavobacteriales</taxon>
        <taxon>Flavobacteriaceae</taxon>
    </lineage>
</organism>
<reference evidence="3 4" key="1">
    <citation type="journal article" date="2015" name="Int. J. Syst. Evol. Microbiol.">
        <title>Hyunsoonleella pacifica sp. nov., isolated from seawater of South Pacific Gyre.</title>
        <authorList>
            <person name="Gao X."/>
            <person name="Zhang Z."/>
            <person name="Dai X."/>
            <person name="Zhang X.H."/>
        </authorList>
    </citation>
    <scope>NUCLEOTIDE SEQUENCE [LARGE SCALE GENOMIC DNA]</scope>
    <source>
        <strain evidence="3 4">SW033</strain>
    </source>
</reference>
<keyword evidence="1" id="KW-0175">Coiled coil</keyword>
<feature type="signal peptide" evidence="2">
    <location>
        <begin position="1"/>
        <end position="20"/>
    </location>
</feature>
<evidence type="ECO:0008006" key="5">
    <source>
        <dbReference type="Google" id="ProtNLM"/>
    </source>
</evidence>
<accession>A0A4Q9FKI1</accession>
<name>A0A4Q9FKI1_9FLAO</name>
<comment type="caution">
    <text evidence="3">The sequence shown here is derived from an EMBL/GenBank/DDBJ whole genome shotgun (WGS) entry which is preliminary data.</text>
</comment>
<dbReference type="EMBL" id="SIRS01000008">
    <property type="protein sequence ID" value="TBN12429.1"/>
    <property type="molecule type" value="Genomic_DNA"/>
</dbReference>
<proteinExistence type="predicted"/>
<keyword evidence="2" id="KW-0732">Signal</keyword>
<feature type="chain" id="PRO_5020685556" description="DUF4468 domain-containing protein" evidence="2">
    <location>
        <begin position="21"/>
        <end position="288"/>
    </location>
</feature>